<organism evidence="1 2">
    <name type="scientific">Hirsutella minnesotensis 3608</name>
    <dbReference type="NCBI Taxonomy" id="1043627"/>
    <lineage>
        <taxon>Eukaryota</taxon>
        <taxon>Fungi</taxon>
        <taxon>Dikarya</taxon>
        <taxon>Ascomycota</taxon>
        <taxon>Pezizomycotina</taxon>
        <taxon>Sordariomycetes</taxon>
        <taxon>Hypocreomycetidae</taxon>
        <taxon>Hypocreales</taxon>
        <taxon>Ophiocordycipitaceae</taxon>
        <taxon>Hirsutella</taxon>
    </lineage>
</organism>
<gene>
    <name evidence="1" type="ORF">HIM_09709</name>
</gene>
<evidence type="ECO:0008006" key="3">
    <source>
        <dbReference type="Google" id="ProtNLM"/>
    </source>
</evidence>
<dbReference type="EMBL" id="KQ030600">
    <property type="protein sequence ID" value="KJZ70916.1"/>
    <property type="molecule type" value="Genomic_DNA"/>
</dbReference>
<accession>A0A0F7ZGH8</accession>
<keyword evidence="2" id="KW-1185">Reference proteome</keyword>
<reference evidence="1 2" key="1">
    <citation type="journal article" date="2014" name="Genome Biol. Evol.">
        <title>Comparative genomics and transcriptomics analyses reveal divergent lifestyle features of nematode endoparasitic fungus Hirsutella minnesotensis.</title>
        <authorList>
            <person name="Lai Y."/>
            <person name="Liu K."/>
            <person name="Zhang X."/>
            <person name="Zhang X."/>
            <person name="Li K."/>
            <person name="Wang N."/>
            <person name="Shu C."/>
            <person name="Wu Y."/>
            <person name="Wang C."/>
            <person name="Bushley K.E."/>
            <person name="Xiang M."/>
            <person name="Liu X."/>
        </authorList>
    </citation>
    <scope>NUCLEOTIDE SEQUENCE [LARGE SCALE GENOMIC DNA]</scope>
    <source>
        <strain evidence="1 2">3608</strain>
    </source>
</reference>
<evidence type="ECO:0000313" key="2">
    <source>
        <dbReference type="Proteomes" id="UP000054481"/>
    </source>
</evidence>
<dbReference type="SUPFAM" id="SSF48576">
    <property type="entry name" value="Terpenoid synthases"/>
    <property type="match status" value="1"/>
</dbReference>
<dbReference type="InterPro" id="IPR008949">
    <property type="entry name" value="Isoprenoid_synthase_dom_sf"/>
</dbReference>
<dbReference type="AlphaFoldDB" id="A0A0F7ZGH8"/>
<protein>
    <recommendedName>
        <fullName evidence="3">Terpenoid synthase</fullName>
    </recommendedName>
</protein>
<evidence type="ECO:0000313" key="1">
    <source>
        <dbReference type="EMBL" id="KJZ70916.1"/>
    </source>
</evidence>
<proteinExistence type="predicted"/>
<dbReference type="Proteomes" id="UP000054481">
    <property type="component" value="Unassembled WGS sequence"/>
</dbReference>
<name>A0A0F7ZGH8_9HYPO</name>
<dbReference type="Gene3D" id="1.10.600.10">
    <property type="entry name" value="Farnesyl Diphosphate Synthase"/>
    <property type="match status" value="1"/>
</dbReference>
<dbReference type="OrthoDB" id="2998174at2759"/>
<sequence length="288" mass="33474">MATPTPNDANLVTPAHYRSLVEKFLRDINFEMPEFSRDPVLERFLIEDCTMLVRQQGLDLDIVPDVVSLAAMTSSLIYPFHDQQEKKCIARYTSYFFLIEDLGEKFLESNRRFRQNVISQRRQPPILEAFLDLQADFDELYGLFSTDMIYKGLFDFISASTLEFDIGNQFEVQPTAPFLPDYLRMKTALPEPFVYFVLPKSSVSDVSHLIDYIQAVPDLMIVANATNDLLSFYKESILGSERSNFIYQYASARQKMPLEALEAVSKRLRNIAFHFQLPRYRLLELHLF</sequence>